<feature type="region of interest" description="Disordered" evidence="1">
    <location>
        <begin position="661"/>
        <end position="686"/>
    </location>
</feature>
<feature type="compositionally biased region" description="Gly residues" evidence="1">
    <location>
        <begin position="225"/>
        <end position="241"/>
    </location>
</feature>
<reference evidence="2" key="1">
    <citation type="journal article" date="2012" name="Proc. Natl. Acad. Sci. U.S.A.">
        <title>Antigenic diversity is generated by distinct evolutionary mechanisms in African trypanosome species.</title>
        <authorList>
            <person name="Jackson A.P."/>
            <person name="Berry A."/>
            <person name="Aslett M."/>
            <person name="Allison H.C."/>
            <person name="Burton P."/>
            <person name="Vavrova-Anderson J."/>
            <person name="Brown R."/>
            <person name="Browne H."/>
            <person name="Corton N."/>
            <person name="Hauser H."/>
            <person name="Gamble J."/>
            <person name="Gilderthorp R."/>
            <person name="Marcello L."/>
            <person name="McQuillan J."/>
            <person name="Otto T.D."/>
            <person name="Quail M.A."/>
            <person name="Sanders M.J."/>
            <person name="van Tonder A."/>
            <person name="Ginger M.L."/>
            <person name="Field M.C."/>
            <person name="Barry J.D."/>
            <person name="Hertz-Fowler C."/>
            <person name="Berriman M."/>
        </authorList>
    </citation>
    <scope>NUCLEOTIDE SEQUENCE</scope>
    <source>
        <strain evidence="2">IL3000</strain>
    </source>
</reference>
<feature type="region of interest" description="Disordered" evidence="1">
    <location>
        <begin position="76"/>
        <end position="115"/>
    </location>
</feature>
<feature type="region of interest" description="Disordered" evidence="1">
    <location>
        <begin position="1213"/>
        <end position="1238"/>
    </location>
</feature>
<evidence type="ECO:0000313" key="2">
    <source>
        <dbReference type="EMBL" id="CCC95272.1"/>
    </source>
</evidence>
<feature type="region of interest" description="Disordered" evidence="1">
    <location>
        <begin position="181"/>
        <end position="303"/>
    </location>
</feature>
<accession>G0V0V1</accession>
<feature type="region of interest" description="Disordered" evidence="1">
    <location>
        <begin position="759"/>
        <end position="814"/>
    </location>
</feature>
<proteinExistence type="predicted"/>
<feature type="compositionally biased region" description="Basic and acidic residues" evidence="1">
    <location>
        <begin position="759"/>
        <end position="777"/>
    </location>
</feature>
<feature type="compositionally biased region" description="Low complexity" evidence="1">
    <location>
        <begin position="1216"/>
        <end position="1228"/>
    </location>
</feature>
<feature type="compositionally biased region" description="Basic and acidic residues" evidence="1">
    <location>
        <begin position="214"/>
        <end position="223"/>
    </location>
</feature>
<feature type="compositionally biased region" description="Basic and acidic residues" evidence="1">
    <location>
        <begin position="189"/>
        <end position="198"/>
    </location>
</feature>
<organism evidence="2">
    <name type="scientific">Trypanosoma congolense (strain IL3000)</name>
    <dbReference type="NCBI Taxonomy" id="1068625"/>
    <lineage>
        <taxon>Eukaryota</taxon>
        <taxon>Discoba</taxon>
        <taxon>Euglenozoa</taxon>
        <taxon>Kinetoplastea</taxon>
        <taxon>Metakinetoplastina</taxon>
        <taxon>Trypanosomatida</taxon>
        <taxon>Trypanosomatidae</taxon>
        <taxon>Trypanosoma</taxon>
        <taxon>Nannomonas</taxon>
    </lineage>
</organism>
<feature type="compositionally biased region" description="Low complexity" evidence="1">
    <location>
        <begin position="796"/>
        <end position="809"/>
    </location>
</feature>
<feature type="compositionally biased region" description="Low complexity" evidence="1">
    <location>
        <begin position="242"/>
        <end position="259"/>
    </location>
</feature>
<protein>
    <submittedName>
        <fullName evidence="2">Uncharacterized protein TCIL3000_11_7000</fullName>
    </submittedName>
</protein>
<gene>
    <name evidence="2" type="ORF">TCIL3000_11_7000</name>
</gene>
<feature type="compositionally biased region" description="Basic and acidic residues" evidence="1">
    <location>
        <begin position="261"/>
        <end position="270"/>
    </location>
</feature>
<feature type="compositionally biased region" description="Low complexity" evidence="1">
    <location>
        <begin position="669"/>
        <end position="679"/>
    </location>
</feature>
<feature type="region of interest" description="Disordered" evidence="1">
    <location>
        <begin position="410"/>
        <end position="449"/>
    </location>
</feature>
<dbReference type="EMBL" id="HE575324">
    <property type="protein sequence ID" value="CCC95272.1"/>
    <property type="molecule type" value="Genomic_DNA"/>
</dbReference>
<evidence type="ECO:0000256" key="1">
    <source>
        <dbReference type="SAM" id="MobiDB-lite"/>
    </source>
</evidence>
<feature type="compositionally biased region" description="Polar residues" evidence="1">
    <location>
        <begin position="410"/>
        <end position="437"/>
    </location>
</feature>
<dbReference type="VEuPathDB" id="TriTrypDB:TcIL3000.11.7000"/>
<sequence>MNFTGSSGRPGREDVTPLMALSGARPGLIPLMTRMKGCQAKVATFGNNEVSDPYASRTLDTEAALALLRGGVGDSSWTKAGTSGGSGSEATSSPPSPTLNSAEIGQGKRMDPLSNKRRRRGLAALQSTLSAWSVQSPFLQPIFGWNEENKESVAAVEALKQSASGVTAEEAGYPPCFRYEESEDGVGSEDGKSFRENLVENAQVRITATQRGQGHKEGERVTPDRGGGTGDGGGGGGGPHSGGRLANSSSSSLNGSAAAPVERDSQRELGAHMPESIAWTTGGPPDGSSDTLLPPGTTGGQPGCEQASDFFESAQRINSKEPWYNDADADSRIPFGRNGVTDGGRFYREGPKELRTLVEKMGPLSRETLQQLSAHWPKSKSDSGDDYCLIIAKRIRSFETFIVTSACRSVYPSSQGSKPASNSQRSNRNKGNTNQGDGTPESCKKDNAVVSSGNGTNSLAGLPLMGGETLEGLTAVLPRLLGRDVCTLGGKNAYHLSKLCGVEGKPCSQTDLLLASGAFGTLMFFSLMPAPLLKKVCQELSIFTGDHCFGSTDPNQHADILAEMLSKHFYPLQYTIPPLNKLSFLPQMQIHEHAPGRYTCTIDNAECMRGLPMHRLISNRFNCNKIRWYAALMLDDEDLSFYVWHRHTMPLHIHMVVRTQDPKKKRKGNNQPNASNNNSGNGGMEESLNQATLKERSALFLEKEAEAAPGQMVGFVNFVQVQTALQSSTAMQCGYRLFNAAEGRLIFQCAINLLNRDDATQAESSDTKATTDPKSSKGGDPSQAIESLKREAASGAQQTPATEASAASAIEEKRRKELERAIQKLERGETQDREAIKKLWSSAHRHLADEYNKACQRAAQKKKERERKTLLAKVGPSPELQRELNSLMQTVATHTNQVTKLMKEKAKEEENMQKLKQRIEDGNRELKTLRQQLKSHGETLANINEEINVLTNRKQEREELRRLKAPDLSAALHIPEPGATRHETLAINDFQSFWATSAPRGSSPQVMMDLPASTHSTPQRHSPGQVATVAHAISPVDGGSNSSNAGGPSIPLPRSAVMLNGGCSYPQTVSGGTSSADYFSGGLPSWGSLADALSFTATCNDSSNGGVFGVANSTVPTCSTSPQQQRQKSIDISQLASELCDETPATQSKADPSAGGGFTVTAHFSAPEQASRFMLDVNAHPYTPTPLTSSQATGVAVLHSNFTNAPLLHLSPSTKSPSSAYVGSASPPSGGGVFPEKPRYTSVSTPVATSGSTGNNGLFGVAPFGILGSSNGSLGCRPDSGPLLNFTTAPWN</sequence>
<name>G0V0V1_TRYCI</name>